<organism evidence="2 3">
    <name type="scientific">Bifidobacterium bifidum</name>
    <dbReference type="NCBI Taxonomy" id="1681"/>
    <lineage>
        <taxon>Bacteria</taxon>
        <taxon>Bacillati</taxon>
        <taxon>Actinomycetota</taxon>
        <taxon>Actinomycetes</taxon>
        <taxon>Bifidobacteriales</taxon>
        <taxon>Bifidobacteriaceae</taxon>
        <taxon>Bifidobacterium</taxon>
    </lineage>
</organism>
<proteinExistence type="predicted"/>
<evidence type="ECO:0000313" key="3">
    <source>
        <dbReference type="Proteomes" id="UP000451386"/>
    </source>
</evidence>
<dbReference type="EMBL" id="WDOP01000009">
    <property type="protein sequence ID" value="KAB7486166.1"/>
    <property type="molecule type" value="Genomic_DNA"/>
</dbReference>
<dbReference type="AlphaFoldDB" id="A0A7J5TN58"/>
<protein>
    <submittedName>
        <fullName evidence="2">Uncharacterized protein</fullName>
    </submittedName>
</protein>
<comment type="caution">
    <text evidence="2">The sequence shown here is derived from an EMBL/GenBank/DDBJ whole genome shotgun (WGS) entry which is preliminary data.</text>
</comment>
<evidence type="ECO:0000256" key="1">
    <source>
        <dbReference type="SAM" id="MobiDB-lite"/>
    </source>
</evidence>
<gene>
    <name evidence="2" type="ORF">GBA83_08805</name>
</gene>
<name>A0A7J5TN58_BIFBI</name>
<evidence type="ECO:0000313" key="2">
    <source>
        <dbReference type="EMBL" id="KAB7486166.1"/>
    </source>
</evidence>
<accession>A0A7J5TN58</accession>
<dbReference type="Proteomes" id="UP000451386">
    <property type="component" value="Unassembled WGS sequence"/>
</dbReference>
<reference evidence="2 3" key="1">
    <citation type="journal article" date="2019" name="Nat. Med.">
        <title>A library of human gut bacterial isolates paired with longitudinal multiomics data enables mechanistic microbiome research.</title>
        <authorList>
            <person name="Poyet M."/>
            <person name="Groussin M."/>
            <person name="Gibbons S.M."/>
            <person name="Avila-Pacheco J."/>
            <person name="Jiang X."/>
            <person name="Kearney S.M."/>
            <person name="Perrotta A.R."/>
            <person name="Berdy B."/>
            <person name="Zhao S."/>
            <person name="Lieberman T.D."/>
            <person name="Swanson P.K."/>
            <person name="Smith M."/>
            <person name="Roesemann S."/>
            <person name="Alexander J.E."/>
            <person name="Rich S.A."/>
            <person name="Livny J."/>
            <person name="Vlamakis H."/>
            <person name="Clish C."/>
            <person name="Bullock K."/>
            <person name="Deik A."/>
            <person name="Scott J."/>
            <person name="Pierce K.A."/>
            <person name="Xavier R.J."/>
            <person name="Alm E.J."/>
        </authorList>
    </citation>
    <scope>NUCLEOTIDE SEQUENCE [LARGE SCALE GENOMIC DNA]</scope>
    <source>
        <strain evidence="2 3">BIOML-A13</strain>
    </source>
</reference>
<feature type="region of interest" description="Disordered" evidence="1">
    <location>
        <begin position="67"/>
        <end position="90"/>
    </location>
</feature>
<feature type="compositionally biased region" description="Basic and acidic residues" evidence="1">
    <location>
        <begin position="67"/>
        <end position="85"/>
    </location>
</feature>
<sequence>MADNSSSLSLLAVLKPGGSFHIGTESRLAVKTDLPRVQGSCARMTMGVNSERFQRTRRAAAGIVRHDRGAGARGRDDRRIRDHPGWSRGAGLLRASPY</sequence>